<gene>
    <name evidence="2" type="ORF">CC86DRAFT_375192</name>
</gene>
<dbReference type="FunFam" id="3.20.20.70:FF:000138">
    <property type="entry name" value="NADPH dehydrogenase 1"/>
    <property type="match status" value="1"/>
</dbReference>
<dbReference type="InterPro" id="IPR001155">
    <property type="entry name" value="OxRdtase_FMN_N"/>
</dbReference>
<evidence type="ECO:0000313" key="2">
    <source>
        <dbReference type="EMBL" id="KAF2819349.1"/>
    </source>
</evidence>
<name>A0A6A6ZF60_9PLEO</name>
<dbReference type="AlphaFoldDB" id="A0A6A6ZF60"/>
<proteinExistence type="predicted"/>
<keyword evidence="3" id="KW-1185">Reference proteome</keyword>
<dbReference type="CDD" id="cd02933">
    <property type="entry name" value="OYE_like_FMN"/>
    <property type="match status" value="1"/>
</dbReference>
<organism evidence="2 3">
    <name type="scientific">Ophiobolus disseminans</name>
    <dbReference type="NCBI Taxonomy" id="1469910"/>
    <lineage>
        <taxon>Eukaryota</taxon>
        <taxon>Fungi</taxon>
        <taxon>Dikarya</taxon>
        <taxon>Ascomycota</taxon>
        <taxon>Pezizomycotina</taxon>
        <taxon>Dothideomycetes</taxon>
        <taxon>Pleosporomycetidae</taxon>
        <taxon>Pleosporales</taxon>
        <taxon>Pleosporineae</taxon>
        <taxon>Phaeosphaeriaceae</taxon>
        <taxon>Ophiobolus</taxon>
    </lineage>
</organism>
<dbReference type="PANTHER" id="PTHR22893:SF91">
    <property type="entry name" value="NADPH DEHYDROGENASE 2-RELATED"/>
    <property type="match status" value="1"/>
</dbReference>
<dbReference type="Gene3D" id="3.20.20.70">
    <property type="entry name" value="Aldolase class I"/>
    <property type="match status" value="1"/>
</dbReference>
<sequence length="402" mass="43844">MVKTTTSALFEPLHIGGIHLSHRIVLAPLTRFRTDEDQIPVPFVKDYYSQRASTPGTLLISEAAVVSRHAGSITHMPEFWSDAQIAAWKPIVDAVHAKGSYIFLQLCGNGRAAFFAEREKDGLDLIGPSAIPIGAATQGTGVVSSSEDAPGPRAMTEEEIWQAIDDFAQAAKHAVETAGFDGVEIHACNGHLLDQFIQDNSNQRTDAWGGSIENRSQFPLEIIRAIGAQIGKDKVSIRLSPWSTYLSMRMADPIPQFTHLIQELSALGIAYLHLIEPRIAGDSFVESSEVESNLSFLEAWGDDRPVIVAGGYTAKSALKALGPGGVYEGKKIAVAFGRPFVSNPDLVYRAKKGIQFAPYDRTTFYEVGSEKGYVDYEFSEEFKSELGSGRISTLASRLYQTS</sequence>
<dbReference type="EMBL" id="MU006245">
    <property type="protein sequence ID" value="KAF2819349.1"/>
    <property type="molecule type" value="Genomic_DNA"/>
</dbReference>
<accession>A0A6A6ZF60</accession>
<evidence type="ECO:0000259" key="1">
    <source>
        <dbReference type="Pfam" id="PF00724"/>
    </source>
</evidence>
<evidence type="ECO:0000313" key="3">
    <source>
        <dbReference type="Proteomes" id="UP000799424"/>
    </source>
</evidence>
<dbReference type="SUPFAM" id="SSF51395">
    <property type="entry name" value="FMN-linked oxidoreductases"/>
    <property type="match status" value="1"/>
</dbReference>
<dbReference type="GO" id="GO:0003959">
    <property type="term" value="F:NADPH dehydrogenase activity"/>
    <property type="evidence" value="ECO:0007669"/>
    <property type="project" value="TreeGrafter"/>
</dbReference>
<protein>
    <submittedName>
        <fullName evidence="2">FMN-linked oxidoreductase</fullName>
    </submittedName>
</protein>
<dbReference type="PANTHER" id="PTHR22893">
    <property type="entry name" value="NADH OXIDOREDUCTASE-RELATED"/>
    <property type="match status" value="1"/>
</dbReference>
<dbReference type="InterPro" id="IPR045247">
    <property type="entry name" value="Oye-like"/>
</dbReference>
<dbReference type="Pfam" id="PF00724">
    <property type="entry name" value="Oxidored_FMN"/>
    <property type="match status" value="1"/>
</dbReference>
<dbReference type="InterPro" id="IPR013785">
    <property type="entry name" value="Aldolase_TIM"/>
</dbReference>
<reference evidence="2" key="1">
    <citation type="journal article" date="2020" name="Stud. Mycol.">
        <title>101 Dothideomycetes genomes: a test case for predicting lifestyles and emergence of pathogens.</title>
        <authorList>
            <person name="Haridas S."/>
            <person name="Albert R."/>
            <person name="Binder M."/>
            <person name="Bloem J."/>
            <person name="Labutti K."/>
            <person name="Salamov A."/>
            <person name="Andreopoulos B."/>
            <person name="Baker S."/>
            <person name="Barry K."/>
            <person name="Bills G."/>
            <person name="Bluhm B."/>
            <person name="Cannon C."/>
            <person name="Castanera R."/>
            <person name="Culley D."/>
            <person name="Daum C."/>
            <person name="Ezra D."/>
            <person name="Gonzalez J."/>
            <person name="Henrissat B."/>
            <person name="Kuo A."/>
            <person name="Liang C."/>
            <person name="Lipzen A."/>
            <person name="Lutzoni F."/>
            <person name="Magnuson J."/>
            <person name="Mondo S."/>
            <person name="Nolan M."/>
            <person name="Ohm R."/>
            <person name="Pangilinan J."/>
            <person name="Park H.-J."/>
            <person name="Ramirez L."/>
            <person name="Alfaro M."/>
            <person name="Sun H."/>
            <person name="Tritt A."/>
            <person name="Yoshinaga Y."/>
            <person name="Zwiers L.-H."/>
            <person name="Turgeon B."/>
            <person name="Goodwin S."/>
            <person name="Spatafora J."/>
            <person name="Crous P."/>
            <person name="Grigoriev I."/>
        </authorList>
    </citation>
    <scope>NUCLEOTIDE SEQUENCE</scope>
    <source>
        <strain evidence="2">CBS 113818</strain>
    </source>
</reference>
<dbReference type="OrthoDB" id="276546at2759"/>
<feature type="domain" description="NADH:flavin oxidoreductase/NADH oxidase N-terminal" evidence="1">
    <location>
        <begin position="9"/>
        <end position="355"/>
    </location>
</feature>
<dbReference type="Proteomes" id="UP000799424">
    <property type="component" value="Unassembled WGS sequence"/>
</dbReference>
<dbReference type="GO" id="GO:0010181">
    <property type="term" value="F:FMN binding"/>
    <property type="evidence" value="ECO:0007669"/>
    <property type="project" value="InterPro"/>
</dbReference>